<dbReference type="GO" id="GO:0003677">
    <property type="term" value="F:DNA binding"/>
    <property type="evidence" value="ECO:0007669"/>
    <property type="project" value="UniProtKB-KW"/>
</dbReference>
<feature type="region of interest" description="Disordered" evidence="3">
    <location>
        <begin position="442"/>
        <end position="494"/>
    </location>
</feature>
<feature type="compositionally biased region" description="Basic and acidic residues" evidence="3">
    <location>
        <begin position="442"/>
        <end position="452"/>
    </location>
</feature>
<dbReference type="SUPFAM" id="SSF116734">
    <property type="entry name" value="DNA methylase specificity domain"/>
    <property type="match status" value="2"/>
</dbReference>
<dbReference type="PANTHER" id="PTHR43140:SF1">
    <property type="entry name" value="TYPE I RESTRICTION ENZYME ECOKI SPECIFICITY SUBUNIT"/>
    <property type="match status" value="1"/>
</dbReference>
<dbReference type="CDD" id="cd17261">
    <property type="entry name" value="RMtype1_S_EcoKI-TRD2-CR2_like"/>
    <property type="match status" value="1"/>
</dbReference>
<dbReference type="EMBL" id="CP011340">
    <property type="protein sequence ID" value="ALC21097.1"/>
    <property type="molecule type" value="Genomic_DNA"/>
</dbReference>
<dbReference type="REBASE" id="125845">
    <property type="entry name" value="S.Spr10218ORF2790P"/>
</dbReference>
<keyword evidence="1" id="KW-0680">Restriction system</keyword>
<gene>
    <name evidence="4" type="ORF">SPRI_2791</name>
</gene>
<dbReference type="Proteomes" id="UP000060513">
    <property type="component" value="Chromosome"/>
</dbReference>
<evidence type="ECO:0000256" key="1">
    <source>
        <dbReference type="ARBA" id="ARBA00022747"/>
    </source>
</evidence>
<dbReference type="GO" id="GO:0009307">
    <property type="term" value="P:DNA restriction-modification system"/>
    <property type="evidence" value="ECO:0007669"/>
    <property type="project" value="UniProtKB-KW"/>
</dbReference>
<protein>
    <submittedName>
        <fullName evidence="4">Restriction modification system DNA specificity subunit</fullName>
    </submittedName>
</protein>
<dbReference type="Gene3D" id="3.90.220.20">
    <property type="entry name" value="DNA methylase specificity domains"/>
    <property type="match status" value="2"/>
</dbReference>
<evidence type="ECO:0000256" key="2">
    <source>
        <dbReference type="ARBA" id="ARBA00023125"/>
    </source>
</evidence>
<dbReference type="STRING" id="38300.SPRI_2791"/>
<dbReference type="PATRIC" id="fig|38300.4.peg.2943"/>
<evidence type="ECO:0000256" key="3">
    <source>
        <dbReference type="SAM" id="MobiDB-lite"/>
    </source>
</evidence>
<dbReference type="KEGG" id="spri:SPRI_2791"/>
<dbReference type="AlphaFoldDB" id="A0A0M4DER8"/>
<proteinExistence type="predicted"/>
<dbReference type="RefSeq" id="WP_005312505.1">
    <property type="nucleotide sequence ID" value="NZ_CP011340.1"/>
</dbReference>
<name>A0A0M4DER8_STRPR</name>
<dbReference type="OMA" id="YKQLAWE"/>
<evidence type="ECO:0000313" key="5">
    <source>
        <dbReference type="Proteomes" id="UP000060513"/>
    </source>
</evidence>
<keyword evidence="2" id="KW-0238">DNA-binding</keyword>
<sequence>MSGIKVGAGGEAGGDALPEGWAWATVGDVLIAPIANGRSVRTEDGGFPVLRLTALRSDKVDLAERKEGEWTADEAAPFLVRANDFLICRGSGSLDLVGRGALVPEAPDPVAFPDTMIRVRVPVEHMSPRFFTRLWASPLVREQIEAAARTTAGIYKVSQPAVRELRIPVPPTAEQHRIAAALDTRMARLDAVDRAVTSARRDLAALRKAVLLDAVPEPEQWPAHWTATTTGKAGTVELGRARHPDWHTGPKVRPYLRVANVFEDRIDSSDVKVMDFSGVFGKYRLEPGDILLNEGQSPHLVGRPAMYRGIPEGVAFTNSLLRFRASGDVLPGWALLVFRRHLHAGRFMREVRITTNLAHLSGARLKTVEFPVPPLDEQRHLVRTTKQRLAAFGRIERGLDRVARHNSAVRRALLSEAFSGRLVPQDPADESAEELLKQIRMEREAAETERKAARTAARTGRKAKSDTIPPPPASADDTTLADGEQTALPLEFNP</sequence>
<dbReference type="InterPro" id="IPR051212">
    <property type="entry name" value="Type-I_RE_S_subunit"/>
</dbReference>
<evidence type="ECO:0000313" key="4">
    <source>
        <dbReference type="EMBL" id="ALC21097.1"/>
    </source>
</evidence>
<organism evidence="4">
    <name type="scientific">Streptomyces pristinaespiralis</name>
    <dbReference type="NCBI Taxonomy" id="38300"/>
    <lineage>
        <taxon>Bacteria</taxon>
        <taxon>Bacillati</taxon>
        <taxon>Actinomycetota</taxon>
        <taxon>Actinomycetes</taxon>
        <taxon>Kitasatosporales</taxon>
        <taxon>Streptomycetaceae</taxon>
        <taxon>Streptomyces</taxon>
    </lineage>
</organism>
<reference evidence="4 5" key="1">
    <citation type="submission" date="2015-08" db="EMBL/GenBank/DDBJ databases">
        <title>Genome sequence of the pristinamycin over-producing bacterium Streptomyces pristinaespiralis HCCB10218.</title>
        <authorList>
            <person name="Tian J."/>
            <person name="Yang J."/>
            <person name="Li L."/>
            <person name="Ruan L."/>
            <person name="Wei W."/>
            <person name="Zheng G."/>
            <person name="Wei Z."/>
            <person name="Yang S."/>
            <person name="Ge M."/>
            <person name="Jiang W."/>
            <person name="Lu Y."/>
        </authorList>
    </citation>
    <scope>NUCLEOTIDE SEQUENCE [LARGE SCALE GENOMIC DNA]</scope>
    <source>
        <strain evidence="4 5">HCCB 10218</strain>
    </source>
</reference>
<dbReference type="InterPro" id="IPR044946">
    <property type="entry name" value="Restrct_endonuc_typeI_TRD_sf"/>
</dbReference>
<dbReference type="PANTHER" id="PTHR43140">
    <property type="entry name" value="TYPE-1 RESTRICTION ENZYME ECOKI SPECIFICITY PROTEIN"/>
    <property type="match status" value="1"/>
</dbReference>
<accession>A0A0M4DER8</accession>